<dbReference type="GO" id="GO:0008270">
    <property type="term" value="F:zinc ion binding"/>
    <property type="evidence" value="ECO:0007669"/>
    <property type="project" value="UniProtKB-KW"/>
</dbReference>
<dbReference type="SUPFAM" id="SSF57716">
    <property type="entry name" value="Glucocorticoid receptor-like (DNA-binding domain)"/>
    <property type="match status" value="1"/>
</dbReference>
<dbReference type="InterPro" id="IPR000679">
    <property type="entry name" value="Znf_GATA"/>
</dbReference>
<dbReference type="InterPro" id="IPR013088">
    <property type="entry name" value="Znf_NHR/GATA"/>
</dbReference>
<name>A0A1E3K2K5_9TREE</name>
<dbReference type="AlphaFoldDB" id="A0A1E3K2K5"/>
<reference evidence="4 5" key="1">
    <citation type="submission" date="2016-06" db="EMBL/GenBank/DDBJ databases">
        <title>Evolution of pathogenesis and genome organization in the Tremellales.</title>
        <authorList>
            <person name="Cuomo C."/>
            <person name="Litvintseva A."/>
            <person name="Heitman J."/>
            <person name="Chen Y."/>
            <person name="Sun S."/>
            <person name="Springer D."/>
            <person name="Dromer F."/>
            <person name="Young S."/>
            <person name="Zeng Q."/>
            <person name="Chapman S."/>
            <person name="Gujja S."/>
            <person name="Saif S."/>
            <person name="Birren B."/>
        </authorList>
    </citation>
    <scope>NUCLEOTIDE SEQUENCE [LARGE SCALE GENOMIC DNA]</scope>
    <source>
        <strain evidence="4 5">CBS 7118</strain>
    </source>
</reference>
<dbReference type="GO" id="GO:0043565">
    <property type="term" value="F:sequence-specific DNA binding"/>
    <property type="evidence" value="ECO:0007669"/>
    <property type="project" value="InterPro"/>
</dbReference>
<feature type="compositionally biased region" description="Polar residues" evidence="2">
    <location>
        <begin position="41"/>
        <end position="78"/>
    </location>
</feature>
<comment type="caution">
    <text evidence="4">The sequence shown here is derived from an EMBL/GenBank/DDBJ whole genome shotgun (WGS) entry which is preliminary data.</text>
</comment>
<feature type="region of interest" description="Disordered" evidence="2">
    <location>
        <begin position="124"/>
        <end position="143"/>
    </location>
</feature>
<keyword evidence="5" id="KW-1185">Reference proteome</keyword>
<dbReference type="GO" id="GO:0006355">
    <property type="term" value="P:regulation of DNA-templated transcription"/>
    <property type="evidence" value="ECO:0007669"/>
    <property type="project" value="InterPro"/>
</dbReference>
<keyword evidence="1" id="KW-0479">Metal-binding</keyword>
<evidence type="ECO:0000256" key="1">
    <source>
        <dbReference type="PROSITE-ProRule" id="PRU00094"/>
    </source>
</evidence>
<evidence type="ECO:0000259" key="3">
    <source>
        <dbReference type="PROSITE" id="PS50114"/>
    </source>
</evidence>
<evidence type="ECO:0000313" key="4">
    <source>
        <dbReference type="EMBL" id="ODO07239.1"/>
    </source>
</evidence>
<feature type="compositionally biased region" description="Polar residues" evidence="2">
    <location>
        <begin position="1"/>
        <end position="15"/>
    </location>
</feature>
<feature type="domain" description="GATA-type" evidence="3">
    <location>
        <begin position="85"/>
        <end position="143"/>
    </location>
</feature>
<feature type="compositionally biased region" description="Basic and acidic residues" evidence="2">
    <location>
        <begin position="250"/>
        <end position="259"/>
    </location>
</feature>
<organism evidence="4 5">
    <name type="scientific">Cryptococcus wingfieldii CBS 7118</name>
    <dbReference type="NCBI Taxonomy" id="1295528"/>
    <lineage>
        <taxon>Eukaryota</taxon>
        <taxon>Fungi</taxon>
        <taxon>Dikarya</taxon>
        <taxon>Basidiomycota</taxon>
        <taxon>Agaricomycotina</taxon>
        <taxon>Tremellomycetes</taxon>
        <taxon>Tremellales</taxon>
        <taxon>Cryptococcaceae</taxon>
        <taxon>Cryptococcus</taxon>
    </lineage>
</organism>
<feature type="region of interest" description="Disordered" evidence="2">
    <location>
        <begin position="1"/>
        <end position="98"/>
    </location>
</feature>
<dbReference type="RefSeq" id="XP_019034716.1">
    <property type="nucleotide sequence ID" value="XM_019172990.1"/>
</dbReference>
<keyword evidence="1" id="KW-0863">Zinc-finger</keyword>
<feature type="compositionally biased region" description="Polar residues" evidence="2">
    <location>
        <begin position="261"/>
        <end position="275"/>
    </location>
</feature>
<keyword evidence="1" id="KW-0862">Zinc</keyword>
<dbReference type="Proteomes" id="UP000094819">
    <property type="component" value="Unassembled WGS sequence"/>
</dbReference>
<dbReference type="OrthoDB" id="2572925at2759"/>
<feature type="region of interest" description="Disordered" evidence="2">
    <location>
        <begin position="184"/>
        <end position="211"/>
    </location>
</feature>
<accession>A0A1E3K2K5</accession>
<gene>
    <name evidence="4" type="ORF">L198_00818</name>
</gene>
<evidence type="ECO:0000313" key="5">
    <source>
        <dbReference type="Proteomes" id="UP000094819"/>
    </source>
</evidence>
<protein>
    <recommendedName>
        <fullName evidence="3">GATA-type domain-containing protein</fullName>
    </recommendedName>
</protein>
<sequence length="355" mass="39780">MSPEPRSSSNTSMSASPERKAPVILVFPSSEPASPPLRAVTPQNSKDSIAKSSPLPSEPTRTNPPSTRKRSSNINQGSRFPPRTPTNDRQCTNCGERDTPQWRGTLCNACALWKRSRGTDRPLPLLFPLRRSPTPPEDTRMNRQGMENNARYGVMPPNWWAEERKMLPPSDCLEYSLFPRQTMQHTPHHLQSGEYTSPISPKSHGSDTGTHGIISRRMAAIMAQAHAQTRPDYHANFYGTREGTGQEEYAPARHPEAQKPTHGSSPYKQRSQRPSPTFHPYATSSQRQSHAFCPRRIGQPPMSPSSPPTLVSSKEDFMRGAEWLYDMITRAAGMLVRAEDEYLREDNLGLNRPGD</sequence>
<dbReference type="SMART" id="SM00401">
    <property type="entry name" value="ZnF_GATA"/>
    <property type="match status" value="1"/>
</dbReference>
<dbReference type="CDD" id="cd00202">
    <property type="entry name" value="ZnF_GATA"/>
    <property type="match status" value="1"/>
</dbReference>
<dbReference type="GeneID" id="30190031"/>
<evidence type="ECO:0000256" key="2">
    <source>
        <dbReference type="SAM" id="MobiDB-lite"/>
    </source>
</evidence>
<dbReference type="PROSITE" id="PS50114">
    <property type="entry name" value="GATA_ZN_FINGER_2"/>
    <property type="match status" value="1"/>
</dbReference>
<dbReference type="Gene3D" id="3.30.50.10">
    <property type="entry name" value="Erythroid Transcription Factor GATA-1, subunit A"/>
    <property type="match status" value="1"/>
</dbReference>
<proteinExistence type="predicted"/>
<dbReference type="EMBL" id="AWGH01000002">
    <property type="protein sequence ID" value="ODO07239.1"/>
    <property type="molecule type" value="Genomic_DNA"/>
</dbReference>
<feature type="region of interest" description="Disordered" evidence="2">
    <location>
        <begin position="247"/>
        <end position="312"/>
    </location>
</feature>